<gene>
    <name evidence="1" type="ORF">CLUMA_CG018414</name>
</gene>
<organism evidence="1 2">
    <name type="scientific">Clunio marinus</name>
    <dbReference type="NCBI Taxonomy" id="568069"/>
    <lineage>
        <taxon>Eukaryota</taxon>
        <taxon>Metazoa</taxon>
        <taxon>Ecdysozoa</taxon>
        <taxon>Arthropoda</taxon>
        <taxon>Hexapoda</taxon>
        <taxon>Insecta</taxon>
        <taxon>Pterygota</taxon>
        <taxon>Neoptera</taxon>
        <taxon>Endopterygota</taxon>
        <taxon>Diptera</taxon>
        <taxon>Nematocera</taxon>
        <taxon>Chironomoidea</taxon>
        <taxon>Chironomidae</taxon>
        <taxon>Clunio</taxon>
    </lineage>
</organism>
<evidence type="ECO:0000313" key="2">
    <source>
        <dbReference type="Proteomes" id="UP000183832"/>
    </source>
</evidence>
<name>A0A1J1IZH8_9DIPT</name>
<evidence type="ECO:0000313" key="1">
    <source>
        <dbReference type="EMBL" id="CRL04956.1"/>
    </source>
</evidence>
<dbReference type="AlphaFoldDB" id="A0A1J1IZH8"/>
<accession>A0A1J1IZH8</accession>
<proteinExistence type="predicted"/>
<reference evidence="1 2" key="1">
    <citation type="submission" date="2015-04" db="EMBL/GenBank/DDBJ databases">
        <authorList>
            <person name="Syromyatnikov M.Y."/>
            <person name="Popov V.N."/>
        </authorList>
    </citation>
    <scope>NUCLEOTIDE SEQUENCE [LARGE SCALE GENOMIC DNA]</scope>
</reference>
<protein>
    <submittedName>
        <fullName evidence="1">CLUMA_CG018414, isoform A</fullName>
    </submittedName>
</protein>
<sequence>MFTITSSCEDVKKNIDILQSLHQNIDLKTMPWINHKIEMKRHRSEKENVISEALQTLFLVLRSSLCSINIEMS</sequence>
<dbReference type="Proteomes" id="UP000183832">
    <property type="component" value="Unassembled WGS sequence"/>
</dbReference>
<dbReference type="EMBL" id="CVRI01000064">
    <property type="protein sequence ID" value="CRL04956.1"/>
    <property type="molecule type" value="Genomic_DNA"/>
</dbReference>
<keyword evidence="2" id="KW-1185">Reference proteome</keyword>